<dbReference type="Proteomes" id="UP000614996">
    <property type="component" value="Unassembled WGS sequence"/>
</dbReference>
<evidence type="ECO:0000313" key="2">
    <source>
        <dbReference type="EMBL" id="GIL29180.1"/>
    </source>
</evidence>
<gene>
    <name evidence="2" type="ORF">NUM_44340</name>
</gene>
<evidence type="ECO:0000313" key="3">
    <source>
        <dbReference type="Proteomes" id="UP000614996"/>
    </source>
</evidence>
<proteinExistence type="predicted"/>
<protein>
    <recommendedName>
        <fullName evidence="1">Methylase-associated X1 domain-containing protein</fullName>
    </recommendedName>
</protein>
<dbReference type="AlphaFoldDB" id="A0A8J4AGL3"/>
<dbReference type="InterPro" id="IPR046894">
    <property type="entry name" value="MTaX1"/>
</dbReference>
<dbReference type="EMBL" id="BOPO01000084">
    <property type="protein sequence ID" value="GIL29180.1"/>
    <property type="molecule type" value="Genomic_DNA"/>
</dbReference>
<dbReference type="Pfam" id="PF20296">
    <property type="entry name" value="MTaX1"/>
    <property type="match status" value="1"/>
</dbReference>
<sequence>MLYQRFVRALGDSVLTDLETISVTTKPLDLLCRAPLPRKVRLYVFNCTDHPSERKAGDYRIQLRLPGQRRRQRACLALDPGVLVLLAGYVAEFDVFVFWDAIAHSEFPYSKGIQVSATTVHHAAIHGQGGQRREVRRSGGYPEQVLAVRADRLVTGLRRREELTRQSLLKSPIRSSVT</sequence>
<name>A0A8J4AGL3_9ACTN</name>
<feature type="domain" description="Methylase-associated X1" evidence="1">
    <location>
        <begin position="39"/>
        <end position="154"/>
    </location>
</feature>
<comment type="caution">
    <text evidence="2">The sequence shown here is derived from an EMBL/GenBank/DDBJ whole genome shotgun (WGS) entry which is preliminary data.</text>
</comment>
<organism evidence="2 3">
    <name type="scientific">Actinocatenispora comari</name>
    <dbReference type="NCBI Taxonomy" id="2807577"/>
    <lineage>
        <taxon>Bacteria</taxon>
        <taxon>Bacillati</taxon>
        <taxon>Actinomycetota</taxon>
        <taxon>Actinomycetes</taxon>
        <taxon>Micromonosporales</taxon>
        <taxon>Micromonosporaceae</taxon>
        <taxon>Actinocatenispora</taxon>
    </lineage>
</organism>
<keyword evidence="3" id="KW-1185">Reference proteome</keyword>
<accession>A0A8J4AGL3</accession>
<evidence type="ECO:0000259" key="1">
    <source>
        <dbReference type="Pfam" id="PF20296"/>
    </source>
</evidence>
<reference evidence="3" key="1">
    <citation type="journal article" date="2021" name="Int. J. Syst. Evol. Microbiol.">
        <title>Actinocatenispora comari sp. nov., an endophytic actinomycete isolated from aerial parts of Comarum salesowianum.</title>
        <authorList>
            <person name="Oyunbileg N."/>
            <person name="Iizaka Y."/>
            <person name="Hamada M."/>
            <person name="Davaapurev B.O."/>
            <person name="Fukumoto A."/>
            <person name="Tsetseg B."/>
            <person name="Kato F."/>
            <person name="Tamura T."/>
            <person name="Batkhuu J."/>
            <person name="Anzai Y."/>
        </authorList>
    </citation>
    <scope>NUCLEOTIDE SEQUENCE [LARGE SCALE GENOMIC DNA]</scope>
    <source>
        <strain evidence="3">NUM-2625</strain>
    </source>
</reference>